<dbReference type="Gene3D" id="1.10.3450.10">
    <property type="entry name" value="TTHA0068-like"/>
    <property type="match status" value="1"/>
</dbReference>
<dbReference type="PANTHER" id="PTHR34796:SF1">
    <property type="entry name" value="EXPRESSED PROTEIN"/>
    <property type="match status" value="1"/>
</dbReference>
<dbReference type="Proteomes" id="UP000184363">
    <property type="component" value="Unassembled WGS sequence"/>
</dbReference>
<dbReference type="AlphaFoldDB" id="A0A1M6ZK81"/>
<dbReference type="Pfam" id="PF03745">
    <property type="entry name" value="DUF309"/>
    <property type="match status" value="1"/>
</dbReference>
<evidence type="ECO:0000313" key="1">
    <source>
        <dbReference type="EMBL" id="SHL30867.1"/>
    </source>
</evidence>
<dbReference type="InterPro" id="IPR023203">
    <property type="entry name" value="TTHA0068_sf"/>
</dbReference>
<keyword evidence="2" id="KW-1185">Reference proteome</keyword>
<reference evidence="1 2" key="1">
    <citation type="submission" date="2016-11" db="EMBL/GenBank/DDBJ databases">
        <authorList>
            <person name="Jaros S."/>
            <person name="Januszkiewicz K."/>
            <person name="Wedrychowicz H."/>
        </authorList>
    </citation>
    <scope>NUCLEOTIDE SEQUENCE [LARGE SCALE GENOMIC DNA]</scope>
    <source>
        <strain evidence="1 2">DSM 43832</strain>
    </source>
</reference>
<evidence type="ECO:0000313" key="2">
    <source>
        <dbReference type="Proteomes" id="UP000184363"/>
    </source>
</evidence>
<dbReference type="EMBL" id="FRAP01000024">
    <property type="protein sequence ID" value="SHL30867.1"/>
    <property type="molecule type" value="Genomic_DNA"/>
</dbReference>
<dbReference type="STRING" id="1848.SAMN05443637_12424"/>
<dbReference type="RefSeq" id="WP_327194786.1">
    <property type="nucleotide sequence ID" value="NZ_CALGVN010000007.1"/>
</dbReference>
<evidence type="ECO:0008006" key="3">
    <source>
        <dbReference type="Google" id="ProtNLM"/>
    </source>
</evidence>
<organism evidence="1 2">
    <name type="scientific">Pseudonocardia thermophila</name>
    <dbReference type="NCBI Taxonomy" id="1848"/>
    <lineage>
        <taxon>Bacteria</taxon>
        <taxon>Bacillati</taxon>
        <taxon>Actinomycetota</taxon>
        <taxon>Actinomycetes</taxon>
        <taxon>Pseudonocardiales</taxon>
        <taxon>Pseudonocardiaceae</taxon>
        <taxon>Pseudonocardia</taxon>
    </lineage>
</organism>
<proteinExistence type="predicted"/>
<accession>A0A1M6ZK81</accession>
<dbReference type="SUPFAM" id="SSF140663">
    <property type="entry name" value="TTHA0068-like"/>
    <property type="match status" value="1"/>
</dbReference>
<dbReference type="PANTHER" id="PTHR34796">
    <property type="entry name" value="EXPRESSED PROTEIN"/>
    <property type="match status" value="1"/>
</dbReference>
<gene>
    <name evidence="1" type="ORF">SAMN05443637_12424</name>
</gene>
<protein>
    <recommendedName>
        <fullName evidence="3">DUF309 domain-containing protein</fullName>
    </recommendedName>
</protein>
<sequence>MPDDLVLPPDATVDEAQRLIDEGLPFPAHDVLEAAWKAAPEPERPLWRALAQLAVGLTHIQRGNTRGAAALLARAGDGLARWVGPPVAGVDAAGLAHWADELAARIEREGLAGLPDRLRPRLRGG</sequence>
<dbReference type="InterPro" id="IPR005500">
    <property type="entry name" value="DUF309"/>
</dbReference>
<name>A0A1M6ZK81_PSETH</name>